<dbReference type="STRING" id="445932.Emin_0462"/>
<dbReference type="InterPro" id="IPR016024">
    <property type="entry name" value="ARM-type_fold"/>
</dbReference>
<dbReference type="Gene3D" id="1.25.40.70">
    <property type="entry name" value="Phosphatidylinositol 3-kinase, accessory domain (PIK)"/>
    <property type="match status" value="1"/>
</dbReference>
<evidence type="ECO:0000313" key="2">
    <source>
        <dbReference type="Proteomes" id="UP000001029"/>
    </source>
</evidence>
<dbReference type="OrthoDB" id="1450106at2"/>
<organism evidence="1 2">
    <name type="scientific">Elusimicrobium minutum (strain Pei191)</name>
    <dbReference type="NCBI Taxonomy" id="445932"/>
    <lineage>
        <taxon>Bacteria</taxon>
        <taxon>Pseudomonadati</taxon>
        <taxon>Elusimicrobiota</taxon>
        <taxon>Elusimicrobia</taxon>
        <taxon>Elusimicrobiales</taxon>
        <taxon>Elusimicrobiaceae</taxon>
        <taxon>Elusimicrobium</taxon>
    </lineage>
</organism>
<dbReference type="AlphaFoldDB" id="B2KBJ7"/>
<keyword evidence="2" id="KW-1185">Reference proteome</keyword>
<dbReference type="HOGENOM" id="CLU_169630_0_0_0"/>
<name>B2KBJ7_ELUMP</name>
<dbReference type="Proteomes" id="UP000001029">
    <property type="component" value="Chromosome"/>
</dbReference>
<reference evidence="1 2" key="1">
    <citation type="journal article" date="2009" name="Appl. Environ. Microbiol.">
        <title>Genomic analysis of 'Elusimicrobium minutum,' the first cultivated representative of the phylum 'Elusimicrobia' (formerly termite group 1).</title>
        <authorList>
            <person name="Herlemann D.P.R."/>
            <person name="Geissinger O."/>
            <person name="Ikeda-Ohtsubo W."/>
            <person name="Kunin V."/>
            <person name="Sun H."/>
            <person name="Lapidus A."/>
            <person name="Hugenholtz P."/>
            <person name="Brune A."/>
        </authorList>
    </citation>
    <scope>NUCLEOTIDE SEQUENCE [LARGE SCALE GENOMIC DNA]</scope>
    <source>
        <strain evidence="1 2">Pei191</strain>
    </source>
</reference>
<gene>
    <name evidence="1" type="ordered locus">Emin_0462</name>
</gene>
<accession>B2KBJ7</accession>
<evidence type="ECO:0008006" key="3">
    <source>
        <dbReference type="Google" id="ProtNLM"/>
    </source>
</evidence>
<sequence length="114" mass="13065">MRENDIDKILIDFKHAAIENWTAQKNCDSKKANKYADKLIKIKEKLKKIGKLIVLKELLVESSPIVRSWAATYLLAEDENLAIKALEKLIAERGEKSFAAEMVLNEWRNGKLNP</sequence>
<dbReference type="SUPFAM" id="SSF48371">
    <property type="entry name" value="ARM repeat"/>
    <property type="match status" value="1"/>
</dbReference>
<dbReference type="EMBL" id="CP001055">
    <property type="protein sequence ID" value="ACC98019.1"/>
    <property type="molecule type" value="Genomic_DNA"/>
</dbReference>
<evidence type="ECO:0000313" key="1">
    <source>
        <dbReference type="EMBL" id="ACC98019.1"/>
    </source>
</evidence>
<protein>
    <recommendedName>
        <fullName evidence="3">DUF2019 domain-containing protein</fullName>
    </recommendedName>
</protein>
<dbReference type="RefSeq" id="WP_012414634.1">
    <property type="nucleotide sequence ID" value="NC_010644.1"/>
</dbReference>
<proteinExistence type="predicted"/>
<dbReference type="KEGG" id="emi:Emin_0462"/>
<dbReference type="InterPro" id="IPR042236">
    <property type="entry name" value="PI3K_accessory_sf"/>
</dbReference>